<dbReference type="FunFam" id="3.40.50.300:FF:000216">
    <property type="entry name" value="Type VII secretion ATPase EccA"/>
    <property type="match status" value="1"/>
</dbReference>
<evidence type="ECO:0000313" key="5">
    <source>
        <dbReference type="EMBL" id="PLA75893.1"/>
    </source>
</evidence>
<comment type="similarity">
    <text evidence="1">Belongs to the CbxX/CfxQ family.</text>
</comment>
<dbReference type="InterPro" id="IPR011050">
    <property type="entry name" value="Pectin_lyase_fold/virulence"/>
</dbReference>
<evidence type="ECO:0000313" key="6">
    <source>
        <dbReference type="Proteomes" id="UP000234579"/>
    </source>
</evidence>
<dbReference type="InterPro" id="IPR000641">
    <property type="entry name" value="CbxX/CfxQ"/>
</dbReference>
<dbReference type="RefSeq" id="WP_101812247.1">
    <property type="nucleotide sequence ID" value="NZ_PKGI01000045.1"/>
</dbReference>
<dbReference type="GO" id="GO:0016887">
    <property type="term" value="F:ATP hydrolysis activity"/>
    <property type="evidence" value="ECO:0007669"/>
    <property type="project" value="InterPro"/>
</dbReference>
<dbReference type="SUPFAM" id="SSF52540">
    <property type="entry name" value="P-loop containing nucleoside triphosphate hydrolases"/>
    <property type="match status" value="1"/>
</dbReference>
<feature type="domain" description="AAA+ ATPase" evidence="4">
    <location>
        <begin position="391"/>
        <end position="531"/>
    </location>
</feature>
<evidence type="ECO:0000256" key="3">
    <source>
        <dbReference type="ARBA" id="ARBA00022840"/>
    </source>
</evidence>
<gene>
    <name evidence="5" type="ORF">CYR79_09005</name>
</gene>
<dbReference type="Gene3D" id="3.40.50.300">
    <property type="entry name" value="P-loop containing nucleotide triphosphate hydrolases"/>
    <property type="match status" value="1"/>
</dbReference>
<accession>A0A2I2A968</accession>
<evidence type="ECO:0000256" key="1">
    <source>
        <dbReference type="ARBA" id="ARBA00010378"/>
    </source>
</evidence>
<dbReference type="InterPro" id="IPR050773">
    <property type="entry name" value="CbxX/CfxQ_RuBisCO_ESX"/>
</dbReference>
<keyword evidence="2" id="KW-0547">Nucleotide-binding</keyword>
<comment type="caution">
    <text evidence="5">The sequence shown here is derived from an EMBL/GenBank/DDBJ whole genome shotgun (WGS) entry which is preliminary data.</text>
</comment>
<dbReference type="InterPro" id="IPR041627">
    <property type="entry name" value="AAA_lid_6"/>
</dbReference>
<evidence type="ECO:0000256" key="2">
    <source>
        <dbReference type="ARBA" id="ARBA00022741"/>
    </source>
</evidence>
<evidence type="ECO:0000259" key="4">
    <source>
        <dbReference type="SMART" id="SM00382"/>
    </source>
</evidence>
<keyword evidence="3" id="KW-0067">ATP-binding</keyword>
<dbReference type="InterPro" id="IPR003593">
    <property type="entry name" value="AAA+_ATPase"/>
</dbReference>
<dbReference type="PANTHER" id="PTHR43392:SF2">
    <property type="entry name" value="AAA-TYPE ATPASE FAMILY PROTEIN _ ANKYRIN REPEAT FAMILY PROTEIN"/>
    <property type="match status" value="1"/>
</dbReference>
<dbReference type="Pfam" id="PF17866">
    <property type="entry name" value="AAA_lid_6"/>
    <property type="match status" value="1"/>
</dbReference>
<dbReference type="AlphaFoldDB" id="A0A2I2A968"/>
<dbReference type="EMBL" id="PKGI01000045">
    <property type="protein sequence ID" value="PLA75893.1"/>
    <property type="molecule type" value="Genomic_DNA"/>
</dbReference>
<name>A0A2I2A968_9LACO</name>
<dbReference type="Proteomes" id="UP000234579">
    <property type="component" value="Unassembled WGS sequence"/>
</dbReference>
<dbReference type="InterPro" id="IPR003959">
    <property type="entry name" value="ATPase_AAA_core"/>
</dbReference>
<dbReference type="SUPFAM" id="SSF51126">
    <property type="entry name" value="Pectin lyase-like"/>
    <property type="match status" value="1"/>
</dbReference>
<reference evidence="6" key="1">
    <citation type="submission" date="2017-12" db="EMBL/GenBank/DDBJ databases">
        <authorList>
            <person name="Christensen H."/>
        </authorList>
    </citation>
    <scope>NUCLEOTIDE SEQUENCE [LARGE SCALE GENOMIC DNA]</scope>
    <source>
        <strain evidence="6">268A</strain>
    </source>
</reference>
<dbReference type="CDD" id="cd00009">
    <property type="entry name" value="AAA"/>
    <property type="match status" value="1"/>
</dbReference>
<organism evidence="5 6">
    <name type="scientific">Ligilactobacillus agilis</name>
    <dbReference type="NCBI Taxonomy" id="1601"/>
    <lineage>
        <taxon>Bacteria</taxon>
        <taxon>Bacillati</taxon>
        <taxon>Bacillota</taxon>
        <taxon>Bacilli</taxon>
        <taxon>Lactobacillales</taxon>
        <taxon>Lactobacillaceae</taxon>
        <taxon>Ligilactobacillus</taxon>
    </lineage>
</organism>
<proteinExistence type="inferred from homology"/>
<dbReference type="SMART" id="SM00382">
    <property type="entry name" value="AAA"/>
    <property type="match status" value="1"/>
</dbReference>
<dbReference type="Gene3D" id="1.10.8.60">
    <property type="match status" value="1"/>
</dbReference>
<dbReference type="Pfam" id="PF00004">
    <property type="entry name" value="AAA"/>
    <property type="match status" value="1"/>
</dbReference>
<dbReference type="PANTHER" id="PTHR43392">
    <property type="entry name" value="AAA-TYPE ATPASE FAMILY PROTEIN / ANKYRIN REPEAT FAMILY PROTEIN"/>
    <property type="match status" value="1"/>
</dbReference>
<sequence length="640" mass="71718">MSTIHVGGIVVFGTRCKTLEEAFAKAFQGDEIVLHKNIFLNTNIPLKNGVILKGNGHTITTNKKQYGFIAIGIRAEIEDLTIKVSKQSAAIYAENSNLQLEHVKISYAKSNYNAREKFNVIQMVDKKKPTFETGLGLYDCTIEPSILINYVVKVQIVSSAIGSYTAKMSGIRAEQIISQNNNYINVFLNGKQTFSEDDTSHGNLMFMSFARITHLLGKIDLEEQKVTNKELRSYVEVQNTDNALLNRTCLVRFNKFKGQVTDLQFSVGALGSLADNFSLLEIMGNSDLTIKDSVLPEGRALFYQGNLALENTQDELDWEYSPTETTVANRNSTSKLFNASQNQQQSAIEKLNTLIGQTTVKTRLKEIISTATMQNYRRINGMAKNDSDSQFSNHMVFAGDAGTGKTTFGKLVAQALYEGGVLKENKFVYAEVKDFVDKYVGATREKAHQKVMSALNGVLFIDEAYGFAEQPGSTSHNHEAIQQIITDMEANRDKLIVILAGYTRDMKEFFASDNEGLPSRFNTWIEFENYSVNELCQIMQLQLDNQGVLYDEATLSILQQGVAKLSEEAKTNGRSNGNGRFVRNYVQKVLESRDTRLAENISEINNYDANRKAQLLNMIIPTDVKRAINTLHDQYQIFNS</sequence>
<protein>
    <recommendedName>
        <fullName evidence="4">AAA+ ATPase domain-containing protein</fullName>
    </recommendedName>
</protein>
<dbReference type="GO" id="GO:0005524">
    <property type="term" value="F:ATP binding"/>
    <property type="evidence" value="ECO:0007669"/>
    <property type="project" value="UniProtKB-KW"/>
</dbReference>
<dbReference type="PRINTS" id="PR00819">
    <property type="entry name" value="CBXCFQXSUPER"/>
</dbReference>
<dbReference type="InterPro" id="IPR027417">
    <property type="entry name" value="P-loop_NTPase"/>
</dbReference>